<sequence length="66" mass="7477">MTDRAPVFCEKYCIVCRGARAGNPICKAIQNLELKIFGKEGCIWGKARTRYYGVTPDEKIPPDKKK</sequence>
<dbReference type="Proteomes" id="UP000217726">
    <property type="component" value="Unassembled WGS sequence"/>
</dbReference>
<reference evidence="2 4" key="3">
    <citation type="submission" date="2019-03" db="EMBL/GenBank/DDBJ databases">
        <title>Subsurface microbial communities from deep shales in Ohio and West Virginia, USA.</title>
        <authorList>
            <person name="Wrighton K."/>
        </authorList>
    </citation>
    <scope>NUCLEOTIDE SEQUENCE [LARGE SCALE GENOMIC DNA]</scope>
    <source>
        <strain evidence="2 4">WG1_MB</strain>
    </source>
</reference>
<dbReference type="Proteomes" id="UP000295404">
    <property type="component" value="Unassembled WGS sequence"/>
</dbReference>
<proteinExistence type="predicted"/>
<evidence type="ECO:0000313" key="4">
    <source>
        <dbReference type="Proteomes" id="UP000295404"/>
    </source>
</evidence>
<evidence type="ECO:0000313" key="3">
    <source>
        <dbReference type="Proteomes" id="UP000217726"/>
    </source>
</evidence>
<dbReference type="AlphaFoldDB" id="A0A285EYL0"/>
<name>A0A285EYL0_9EURY</name>
<dbReference type="EMBL" id="OBDR01000002">
    <property type="protein sequence ID" value="SNY04168.1"/>
    <property type="molecule type" value="Genomic_DNA"/>
</dbReference>
<reference evidence="1" key="2">
    <citation type="submission" date="2017-09" db="EMBL/GenBank/DDBJ databases">
        <authorList>
            <person name="Ehlers B."/>
            <person name="Leendertz F.H."/>
        </authorList>
    </citation>
    <scope>NUCLEOTIDE SEQUENCE [LARGE SCALE GENOMIC DNA]</scope>
    <source>
        <strain evidence="1">WG-1MB</strain>
    </source>
</reference>
<dbReference type="RefSeq" id="WP_096711889.1">
    <property type="nucleotide sequence ID" value="NZ_OBDR01000002.1"/>
</dbReference>
<accession>A0A285EYL0</accession>
<evidence type="ECO:0000313" key="1">
    <source>
        <dbReference type="EMBL" id="SNY04168.1"/>
    </source>
</evidence>
<dbReference type="EMBL" id="SMMS01000001">
    <property type="protein sequence ID" value="TCL12580.1"/>
    <property type="molecule type" value="Genomic_DNA"/>
</dbReference>
<reference evidence="3" key="1">
    <citation type="submission" date="2017-09" db="EMBL/GenBank/DDBJ databases">
        <authorList>
            <person name="Varghese N."/>
            <person name="Submissions S."/>
        </authorList>
    </citation>
    <scope>NUCLEOTIDE SEQUENCE [LARGE SCALE GENOMIC DNA]</scope>
    <source>
        <strain evidence="3">WG-1MB</strain>
    </source>
</reference>
<dbReference type="OrthoDB" id="139147at2157"/>
<evidence type="ECO:0000313" key="2">
    <source>
        <dbReference type="EMBL" id="TCL12580.1"/>
    </source>
</evidence>
<keyword evidence="3" id="KW-1185">Reference proteome</keyword>
<organism evidence="1 3">
    <name type="scientific">Methanohalophilus euhalobius</name>
    <dbReference type="NCBI Taxonomy" id="51203"/>
    <lineage>
        <taxon>Archaea</taxon>
        <taxon>Methanobacteriati</taxon>
        <taxon>Methanobacteriota</taxon>
        <taxon>Stenosarchaea group</taxon>
        <taxon>Methanomicrobia</taxon>
        <taxon>Methanosarcinales</taxon>
        <taxon>Methanosarcinaceae</taxon>
        <taxon>Methanohalophilus</taxon>
    </lineage>
</organism>
<protein>
    <submittedName>
        <fullName evidence="1">Uncharacterized protein</fullName>
    </submittedName>
</protein>
<gene>
    <name evidence="2" type="ORF">C7960_1847</name>
    <name evidence="1" type="ORF">SAMN06295989_102312</name>
</gene>